<dbReference type="InterPro" id="IPR000064">
    <property type="entry name" value="NLP_P60_dom"/>
</dbReference>
<dbReference type="InterPro" id="IPR057812">
    <property type="entry name" value="SH3_YKFC_2nd"/>
</dbReference>
<feature type="domain" description="NlpC/P60" evidence="5">
    <location>
        <begin position="171"/>
        <end position="293"/>
    </location>
</feature>
<keyword evidence="3" id="KW-0378">Hydrolase</keyword>
<dbReference type="SUPFAM" id="SSF54001">
    <property type="entry name" value="Cysteine proteinases"/>
    <property type="match status" value="1"/>
</dbReference>
<dbReference type="GO" id="GO:0008234">
    <property type="term" value="F:cysteine-type peptidase activity"/>
    <property type="evidence" value="ECO:0007669"/>
    <property type="project" value="UniProtKB-KW"/>
</dbReference>
<reference evidence="6 7" key="1">
    <citation type="submission" date="2018-11" db="EMBL/GenBank/DDBJ databases">
        <title>Genomic Encyclopedia of Type Strains, Phase IV (KMG-IV): sequencing the most valuable type-strain genomes for metagenomic binning, comparative biology and taxonomic classification.</title>
        <authorList>
            <person name="Goeker M."/>
        </authorList>
    </citation>
    <scope>NUCLEOTIDE SEQUENCE [LARGE SCALE GENOMIC DNA]</scope>
    <source>
        <strain evidence="6 7">DSM 18090</strain>
    </source>
</reference>
<name>A0A3N5C4B0_9BACI</name>
<gene>
    <name evidence="6" type="ORF">EDC24_2430</name>
</gene>
<dbReference type="RefSeq" id="WP_245998151.1">
    <property type="nucleotide sequence ID" value="NZ_RKRF01000011.1"/>
</dbReference>
<dbReference type="InterPro" id="IPR051202">
    <property type="entry name" value="Peptidase_C40"/>
</dbReference>
<dbReference type="Proteomes" id="UP000276443">
    <property type="component" value="Unassembled WGS sequence"/>
</dbReference>
<keyword evidence="7" id="KW-1185">Reference proteome</keyword>
<protein>
    <submittedName>
        <fullName evidence="6">NlpC/P60 family protein</fullName>
    </submittedName>
</protein>
<dbReference type="AlphaFoldDB" id="A0A3N5C4B0"/>
<keyword evidence="2" id="KW-0645">Protease</keyword>
<comment type="similarity">
    <text evidence="1">Belongs to the peptidase C40 family.</text>
</comment>
<evidence type="ECO:0000313" key="7">
    <source>
        <dbReference type="Proteomes" id="UP000276443"/>
    </source>
</evidence>
<dbReference type="InterPro" id="IPR038765">
    <property type="entry name" value="Papain-like_cys_pep_sf"/>
</dbReference>
<dbReference type="PANTHER" id="PTHR47053:SF3">
    <property type="entry name" value="GAMMA-D-GLUTAMYL-L-LYSINE DIPEPTIDYL-PEPTIDASE"/>
    <property type="match status" value="1"/>
</dbReference>
<evidence type="ECO:0000259" key="5">
    <source>
        <dbReference type="PROSITE" id="PS51935"/>
    </source>
</evidence>
<evidence type="ECO:0000256" key="2">
    <source>
        <dbReference type="ARBA" id="ARBA00022670"/>
    </source>
</evidence>
<comment type="caution">
    <text evidence="6">The sequence shown here is derived from an EMBL/GenBank/DDBJ whole genome shotgun (WGS) entry which is preliminary data.</text>
</comment>
<evidence type="ECO:0000256" key="3">
    <source>
        <dbReference type="ARBA" id="ARBA00022801"/>
    </source>
</evidence>
<dbReference type="Gene3D" id="3.90.1720.10">
    <property type="entry name" value="endopeptidase domain like (from Nostoc punctiforme)"/>
    <property type="match status" value="1"/>
</dbReference>
<dbReference type="PROSITE" id="PS51935">
    <property type="entry name" value="NLPC_P60"/>
    <property type="match status" value="1"/>
</dbReference>
<sequence>MSEFMWVVDVPVATIWTSPQSPRDIDYPGLTNPLHIELWYKILNHNLRLELSDKQLTQSQALLGEEVIIDNFEKEWAHIIAVNQPTRKDPRGYPGWIPIQQITQVEKNEWRTKQQVVVIKPQATLYNKDKQPLMKLSFATTLPFIKDSINLVEVKLPNAIGYLSKDDVTINRENLDIIDLGMQFIGLPYFWGGMSSYGYDCSGFTYSIHKAAGVIIPRDASDQIKQGKRISLKHISQGDLLFFQNKKGNVHHVGLYVGEGRMLHSPHTGKSLEIIKIDKTKYEQELCAVRRYLD</sequence>
<evidence type="ECO:0000256" key="1">
    <source>
        <dbReference type="ARBA" id="ARBA00007074"/>
    </source>
</evidence>
<keyword evidence="4" id="KW-0788">Thiol protease</keyword>
<organism evidence="6 7">
    <name type="scientific">Aquisalibacillus elongatus</name>
    <dbReference type="NCBI Taxonomy" id="485577"/>
    <lineage>
        <taxon>Bacteria</taxon>
        <taxon>Bacillati</taxon>
        <taxon>Bacillota</taxon>
        <taxon>Bacilli</taxon>
        <taxon>Bacillales</taxon>
        <taxon>Bacillaceae</taxon>
        <taxon>Aquisalibacillus</taxon>
    </lineage>
</organism>
<dbReference type="Pfam" id="PF00877">
    <property type="entry name" value="NLPC_P60"/>
    <property type="match status" value="1"/>
</dbReference>
<proteinExistence type="inferred from homology"/>
<evidence type="ECO:0000256" key="4">
    <source>
        <dbReference type="ARBA" id="ARBA00022807"/>
    </source>
</evidence>
<accession>A0A3N5C4B0</accession>
<dbReference type="GO" id="GO:0006508">
    <property type="term" value="P:proteolysis"/>
    <property type="evidence" value="ECO:0007669"/>
    <property type="project" value="UniProtKB-KW"/>
</dbReference>
<dbReference type="PANTHER" id="PTHR47053">
    <property type="entry name" value="MUREIN DD-ENDOPEPTIDASE MEPH-RELATED"/>
    <property type="match status" value="1"/>
</dbReference>
<evidence type="ECO:0000313" key="6">
    <source>
        <dbReference type="EMBL" id="RPF51161.1"/>
    </source>
</evidence>
<dbReference type="Gene3D" id="2.30.30.40">
    <property type="entry name" value="SH3 Domains"/>
    <property type="match status" value="1"/>
</dbReference>
<dbReference type="Pfam" id="PF23795">
    <property type="entry name" value="SH3_YKFC_2nd"/>
    <property type="match status" value="1"/>
</dbReference>
<dbReference type="EMBL" id="RKRF01000011">
    <property type="protein sequence ID" value="RPF51161.1"/>
    <property type="molecule type" value="Genomic_DNA"/>
</dbReference>